<evidence type="ECO:0000256" key="5">
    <source>
        <dbReference type="ARBA" id="ARBA00047317"/>
    </source>
</evidence>
<feature type="domain" description="MoaB/Mog" evidence="7">
    <location>
        <begin position="194"/>
        <end position="331"/>
    </location>
</feature>
<dbReference type="PANTHER" id="PTHR10192">
    <property type="entry name" value="MOLYBDOPTERIN BIOSYNTHESIS PROTEIN"/>
    <property type="match status" value="1"/>
</dbReference>
<sequence length="422" mass="44451">MSRLAGDCFAYGGERITVAEALSLLEARTAPMVCPETVPLRAAVGRCLAEPLVSPRDVPTFANSAVDGYAFAFTAAMRSEAVRLPLHPGRSAAGHPFTGTLPAGSALRVLTGGMMPDGADTVALQEEVTLDPDGAAVTIPPGLKCGANRRLAGEDVRRGQTVLAAGARLRPQEIGLAAELGRDRLSVFGRLEVAVLSTGDEIVEPGLDLPAGGVYDANRFILMSLLATLPVEIKDLGIVRDDPDTVREVLGRAAARHHVVLTSGGASRGDEDHVVRSVQAMGRLDFWQIAMKPGRPLAFGRLGEAVFVGLPGNPVASMVCFLLFARPVLLRLAGAAWPRPNAFRVPAAFAFRKKPGRSEYLRATLVATEAGLAARHVPREGSGILTSMVEAHGLVELGPEVERVEPGEPVSFLSFAELGITS</sequence>
<evidence type="ECO:0000256" key="3">
    <source>
        <dbReference type="ARBA" id="ARBA00010763"/>
    </source>
</evidence>
<dbReference type="SUPFAM" id="SSF63882">
    <property type="entry name" value="MoeA N-terminal region -like"/>
    <property type="match status" value="1"/>
</dbReference>
<dbReference type="PROSITE" id="PS01079">
    <property type="entry name" value="MOCF_BIOSYNTHESIS_2"/>
    <property type="match status" value="1"/>
</dbReference>
<keyword evidence="6" id="KW-0479">Metal-binding</keyword>
<dbReference type="EMBL" id="JBBLZC010000010">
    <property type="protein sequence ID" value="MEK0083872.1"/>
    <property type="molecule type" value="Genomic_DNA"/>
</dbReference>
<gene>
    <name evidence="8" type="primary">glp</name>
    <name evidence="8" type="ORF">U1T56_11985</name>
</gene>
<dbReference type="NCBIfam" id="TIGR00177">
    <property type="entry name" value="molyb_syn"/>
    <property type="match status" value="1"/>
</dbReference>
<dbReference type="Proteomes" id="UP001375743">
    <property type="component" value="Unassembled WGS sequence"/>
</dbReference>
<dbReference type="EC" id="2.10.1.1" evidence="6"/>
<dbReference type="PANTHER" id="PTHR10192:SF5">
    <property type="entry name" value="GEPHYRIN"/>
    <property type="match status" value="1"/>
</dbReference>
<dbReference type="SUPFAM" id="SSF63867">
    <property type="entry name" value="MoeA C-terminal domain-like"/>
    <property type="match status" value="1"/>
</dbReference>
<organism evidence="8 9">
    <name type="scientific">Benzoatithermus flavus</name>
    <dbReference type="NCBI Taxonomy" id="3108223"/>
    <lineage>
        <taxon>Bacteria</taxon>
        <taxon>Pseudomonadati</taxon>
        <taxon>Pseudomonadota</taxon>
        <taxon>Alphaproteobacteria</taxon>
        <taxon>Geminicoccales</taxon>
        <taxon>Geminicoccaceae</taxon>
        <taxon>Benzoatithermus</taxon>
    </lineage>
</organism>
<dbReference type="Gene3D" id="3.40.980.10">
    <property type="entry name" value="MoaB/Mog-like domain"/>
    <property type="match status" value="1"/>
</dbReference>
<keyword evidence="9" id="KW-1185">Reference proteome</keyword>
<evidence type="ECO:0000313" key="8">
    <source>
        <dbReference type="EMBL" id="MEK0083872.1"/>
    </source>
</evidence>
<keyword evidence="6" id="KW-0808">Transferase</keyword>
<dbReference type="InterPro" id="IPR036135">
    <property type="entry name" value="MoeA_linker/N_sf"/>
</dbReference>
<evidence type="ECO:0000256" key="6">
    <source>
        <dbReference type="RuleBase" id="RU365090"/>
    </source>
</evidence>
<evidence type="ECO:0000256" key="1">
    <source>
        <dbReference type="ARBA" id="ARBA00002901"/>
    </source>
</evidence>
<comment type="function">
    <text evidence="1 6">Catalyzes the insertion of molybdate into adenylated molybdopterin with the concomitant release of AMP.</text>
</comment>
<dbReference type="SUPFAM" id="SSF53218">
    <property type="entry name" value="Molybdenum cofactor biosynthesis proteins"/>
    <property type="match status" value="1"/>
</dbReference>
<dbReference type="Gene3D" id="2.40.340.10">
    <property type="entry name" value="MoeA, C-terminal, domain IV"/>
    <property type="match status" value="1"/>
</dbReference>
<dbReference type="InterPro" id="IPR036425">
    <property type="entry name" value="MoaB/Mog-like_dom_sf"/>
</dbReference>
<comment type="catalytic activity">
    <reaction evidence="5">
        <text>adenylyl-molybdopterin + molybdate = Mo-molybdopterin + AMP + H(+)</text>
        <dbReference type="Rhea" id="RHEA:35047"/>
        <dbReference type="ChEBI" id="CHEBI:15378"/>
        <dbReference type="ChEBI" id="CHEBI:36264"/>
        <dbReference type="ChEBI" id="CHEBI:62727"/>
        <dbReference type="ChEBI" id="CHEBI:71302"/>
        <dbReference type="ChEBI" id="CHEBI:456215"/>
        <dbReference type="EC" id="2.10.1.1"/>
    </reaction>
</comment>
<dbReference type="InterPro" id="IPR008284">
    <property type="entry name" value="MoCF_biosynth_CS"/>
</dbReference>
<dbReference type="NCBIfam" id="NF045515">
    <property type="entry name" value="Glp_gephyrin"/>
    <property type="match status" value="1"/>
</dbReference>
<evidence type="ECO:0000259" key="7">
    <source>
        <dbReference type="SMART" id="SM00852"/>
    </source>
</evidence>
<evidence type="ECO:0000256" key="2">
    <source>
        <dbReference type="ARBA" id="ARBA00005046"/>
    </source>
</evidence>
<keyword evidence="4 6" id="KW-0501">Molybdenum cofactor biosynthesis</keyword>
<name>A0ABU8XRM9_9PROT</name>
<dbReference type="RefSeq" id="WP_418159715.1">
    <property type="nucleotide sequence ID" value="NZ_JBBLZC010000010.1"/>
</dbReference>
<proteinExistence type="inferred from homology"/>
<evidence type="ECO:0000256" key="4">
    <source>
        <dbReference type="ARBA" id="ARBA00023150"/>
    </source>
</evidence>
<dbReference type="InterPro" id="IPR038987">
    <property type="entry name" value="MoeA-like"/>
</dbReference>
<dbReference type="InterPro" id="IPR001453">
    <property type="entry name" value="MoaB/Mog_dom"/>
</dbReference>
<keyword evidence="6" id="KW-0500">Molybdenum</keyword>
<comment type="pathway">
    <text evidence="2 6">Cofactor biosynthesis; molybdopterin biosynthesis.</text>
</comment>
<comment type="caution">
    <text evidence="8">The sequence shown here is derived from an EMBL/GenBank/DDBJ whole genome shotgun (WGS) entry which is preliminary data.</text>
</comment>
<accession>A0ABU8XRM9</accession>
<dbReference type="Pfam" id="PF00994">
    <property type="entry name" value="MoCF_biosynth"/>
    <property type="match status" value="1"/>
</dbReference>
<keyword evidence="6" id="KW-0460">Magnesium</keyword>
<comment type="similarity">
    <text evidence="3 6">Belongs to the MoeA family.</text>
</comment>
<dbReference type="Pfam" id="PF03453">
    <property type="entry name" value="MoeA_N"/>
    <property type="match status" value="1"/>
</dbReference>
<dbReference type="Gene3D" id="3.90.105.10">
    <property type="entry name" value="Molybdopterin biosynthesis moea protein, domain 2"/>
    <property type="match status" value="1"/>
</dbReference>
<dbReference type="SMART" id="SM00852">
    <property type="entry name" value="MoCF_biosynth"/>
    <property type="match status" value="1"/>
</dbReference>
<reference evidence="8 9" key="1">
    <citation type="submission" date="2024-01" db="EMBL/GenBank/DDBJ databases">
        <title>Multi-omics insights into the function and evolution of sodium benzoate biodegradation pathways in Benzoatithermus flavus gen. nov., sp. nov. from hot spring.</title>
        <authorList>
            <person name="Hu C.-J."/>
            <person name="Li W.-J."/>
        </authorList>
    </citation>
    <scope>NUCLEOTIDE SEQUENCE [LARGE SCALE GENOMIC DNA]</scope>
    <source>
        <strain evidence="8 9">SYSU G07066</strain>
    </source>
</reference>
<dbReference type="Gene3D" id="2.170.190.11">
    <property type="entry name" value="Molybdopterin biosynthesis moea protein, domain 3"/>
    <property type="match status" value="1"/>
</dbReference>
<dbReference type="Pfam" id="PF03454">
    <property type="entry name" value="MoeA_C"/>
    <property type="match status" value="1"/>
</dbReference>
<evidence type="ECO:0000313" key="9">
    <source>
        <dbReference type="Proteomes" id="UP001375743"/>
    </source>
</evidence>
<dbReference type="InterPro" id="IPR005111">
    <property type="entry name" value="MoeA_C_domain_IV"/>
</dbReference>
<protein>
    <recommendedName>
        <fullName evidence="6">Molybdopterin molybdenumtransferase</fullName>
        <ecNumber evidence="6">2.10.1.1</ecNumber>
    </recommendedName>
</protein>
<dbReference type="InterPro" id="IPR036688">
    <property type="entry name" value="MoeA_C_domain_IV_sf"/>
</dbReference>
<dbReference type="InterPro" id="IPR005110">
    <property type="entry name" value="MoeA_linker/N"/>
</dbReference>
<dbReference type="CDD" id="cd00887">
    <property type="entry name" value="MoeA"/>
    <property type="match status" value="1"/>
</dbReference>
<comment type="cofactor">
    <cofactor evidence="6">
        <name>Mg(2+)</name>
        <dbReference type="ChEBI" id="CHEBI:18420"/>
    </cofactor>
</comment>